<keyword evidence="4 11" id="KW-0662">Pyridine nucleotide biosynthesis</keyword>
<dbReference type="AlphaFoldDB" id="A0A2Z6EUF7"/>
<keyword evidence="5 11" id="KW-0808">Transferase</keyword>
<dbReference type="InterPro" id="IPR005248">
    <property type="entry name" value="NadD/NMNAT"/>
</dbReference>
<keyword evidence="7 11" id="KW-0547">Nucleotide-binding</keyword>
<evidence type="ECO:0000256" key="10">
    <source>
        <dbReference type="ARBA" id="ARBA00048721"/>
    </source>
</evidence>
<dbReference type="NCBIfam" id="NF005410">
    <property type="entry name" value="PRK06973.1"/>
    <property type="match status" value="1"/>
</dbReference>
<evidence type="ECO:0000256" key="8">
    <source>
        <dbReference type="ARBA" id="ARBA00022840"/>
    </source>
</evidence>
<dbReference type="PANTHER" id="PTHR39321">
    <property type="entry name" value="NICOTINATE-NUCLEOTIDE ADENYLYLTRANSFERASE-RELATED"/>
    <property type="match status" value="1"/>
</dbReference>
<evidence type="ECO:0000256" key="1">
    <source>
        <dbReference type="ARBA" id="ARBA00002324"/>
    </source>
</evidence>
<dbReference type="PANTHER" id="PTHR39321:SF3">
    <property type="entry name" value="PHOSPHOPANTETHEINE ADENYLYLTRANSFERASE"/>
    <property type="match status" value="1"/>
</dbReference>
<name>A0A2Z6EUF7_9BURK</name>
<dbReference type="Gene3D" id="3.40.50.620">
    <property type="entry name" value="HUPs"/>
    <property type="match status" value="1"/>
</dbReference>
<dbReference type="NCBIfam" id="TIGR00482">
    <property type="entry name" value="nicotinate (nicotinamide) nucleotide adenylyltransferase"/>
    <property type="match status" value="1"/>
</dbReference>
<evidence type="ECO:0000256" key="2">
    <source>
        <dbReference type="ARBA" id="ARBA00005019"/>
    </source>
</evidence>
<comment type="catalytic activity">
    <reaction evidence="10 11">
        <text>nicotinate beta-D-ribonucleotide + ATP + H(+) = deamido-NAD(+) + diphosphate</text>
        <dbReference type="Rhea" id="RHEA:22860"/>
        <dbReference type="ChEBI" id="CHEBI:15378"/>
        <dbReference type="ChEBI" id="CHEBI:30616"/>
        <dbReference type="ChEBI" id="CHEBI:33019"/>
        <dbReference type="ChEBI" id="CHEBI:57502"/>
        <dbReference type="ChEBI" id="CHEBI:58437"/>
        <dbReference type="EC" id="2.7.7.18"/>
    </reaction>
</comment>
<comment type="similarity">
    <text evidence="3 11">Belongs to the NadD family.</text>
</comment>
<keyword evidence="8 11" id="KW-0067">ATP-binding</keyword>
<reference evidence="12 13" key="1">
    <citation type="journal article" date="2018" name="Microbes Environ.">
        <title>Comparative Genomic Insights into Endofungal Lifestyles of Two Bacterial Endosymbionts, Mycoavidus cysteinexigens and Burkholderia rhizoxinica.</title>
        <authorList>
            <person name="Sharmin D."/>
            <person name="Guo Y."/>
            <person name="Nishizawa T."/>
            <person name="Ohshima S."/>
            <person name="Sato Y."/>
            <person name="Takashima Y."/>
            <person name="Narisawa K."/>
            <person name="Ohta H."/>
        </authorList>
    </citation>
    <scope>NUCLEOTIDE SEQUENCE [LARGE SCALE GENOMIC DNA]</scope>
    <source>
        <strain evidence="12 13">B1-EB</strain>
    </source>
</reference>
<protein>
    <recommendedName>
        <fullName evidence="11">Probable nicotinate-nucleotide adenylyltransferase</fullName>
        <ecNumber evidence="11">2.7.7.18</ecNumber>
    </recommendedName>
    <alternativeName>
        <fullName evidence="11">Deamido-NAD(+) diphosphorylase</fullName>
    </alternativeName>
    <alternativeName>
        <fullName evidence="11">Deamido-NAD(+) pyrophosphorylase</fullName>
    </alternativeName>
    <alternativeName>
        <fullName evidence="11">Nicotinate mononucleotide adenylyltransferase</fullName>
        <shortName evidence="11">NaMN adenylyltransferase</shortName>
    </alternativeName>
</protein>
<evidence type="ECO:0000313" key="13">
    <source>
        <dbReference type="Proteomes" id="UP000282597"/>
    </source>
</evidence>
<proteinExistence type="inferred from homology"/>
<organism evidence="12 13">
    <name type="scientific">Mycoavidus cysteinexigens</name>
    <dbReference type="NCBI Taxonomy" id="1553431"/>
    <lineage>
        <taxon>Bacteria</taxon>
        <taxon>Pseudomonadati</taxon>
        <taxon>Pseudomonadota</taxon>
        <taxon>Betaproteobacteria</taxon>
        <taxon>Burkholderiales</taxon>
        <taxon>Burkholderiaceae</taxon>
        <taxon>Mycoavidus</taxon>
    </lineage>
</organism>
<dbReference type="InterPro" id="IPR004821">
    <property type="entry name" value="Cyt_trans-like"/>
</dbReference>
<dbReference type="GO" id="GO:0009435">
    <property type="term" value="P:NAD+ biosynthetic process"/>
    <property type="evidence" value="ECO:0007669"/>
    <property type="project" value="UniProtKB-UniRule"/>
</dbReference>
<dbReference type="SUPFAM" id="SSF52374">
    <property type="entry name" value="Nucleotidylyl transferase"/>
    <property type="match status" value="1"/>
</dbReference>
<evidence type="ECO:0000313" key="12">
    <source>
        <dbReference type="EMBL" id="BBE09093.1"/>
    </source>
</evidence>
<keyword evidence="9 11" id="KW-0520">NAD</keyword>
<evidence type="ECO:0000256" key="5">
    <source>
        <dbReference type="ARBA" id="ARBA00022679"/>
    </source>
</evidence>
<dbReference type="GO" id="GO:0005524">
    <property type="term" value="F:ATP binding"/>
    <property type="evidence" value="ECO:0007669"/>
    <property type="project" value="UniProtKB-KW"/>
</dbReference>
<dbReference type="EMBL" id="AP018150">
    <property type="protein sequence ID" value="BBE09093.1"/>
    <property type="molecule type" value="Genomic_DNA"/>
</dbReference>
<evidence type="ECO:0000256" key="6">
    <source>
        <dbReference type="ARBA" id="ARBA00022695"/>
    </source>
</evidence>
<keyword evidence="13" id="KW-1185">Reference proteome</keyword>
<comment type="pathway">
    <text evidence="2 11">Cofactor biosynthesis; NAD(+) biosynthesis; deamido-NAD(+) from nicotinate D-ribonucleotide: step 1/1.</text>
</comment>
<dbReference type="GO" id="GO:0004515">
    <property type="term" value="F:nicotinate-nucleotide adenylyltransferase activity"/>
    <property type="evidence" value="ECO:0007669"/>
    <property type="project" value="UniProtKB-UniRule"/>
</dbReference>
<evidence type="ECO:0000256" key="4">
    <source>
        <dbReference type="ARBA" id="ARBA00022642"/>
    </source>
</evidence>
<evidence type="ECO:0000256" key="3">
    <source>
        <dbReference type="ARBA" id="ARBA00009014"/>
    </source>
</evidence>
<dbReference type="EC" id="2.7.7.18" evidence="11"/>
<accession>A0A2Z6EUF7</accession>
<dbReference type="InterPro" id="IPR014729">
    <property type="entry name" value="Rossmann-like_a/b/a_fold"/>
</dbReference>
<dbReference type="CDD" id="cd02165">
    <property type="entry name" value="NMNAT"/>
    <property type="match status" value="1"/>
</dbReference>
<dbReference type="RefSeq" id="WP_045362537.1">
    <property type="nucleotide sequence ID" value="NZ_AP018150.1"/>
</dbReference>
<dbReference type="Proteomes" id="UP000282597">
    <property type="component" value="Chromosome"/>
</dbReference>
<dbReference type="Pfam" id="PF01467">
    <property type="entry name" value="CTP_transf_like"/>
    <property type="match status" value="1"/>
</dbReference>
<dbReference type="NCBIfam" id="TIGR00125">
    <property type="entry name" value="cyt_tran_rel"/>
    <property type="match status" value="1"/>
</dbReference>
<comment type="function">
    <text evidence="1 11">Catalyzes the reversible adenylation of nicotinate mononucleotide (NaMN) to nicotinic acid adenine dinucleotide (NaAD).</text>
</comment>
<sequence length="229" mass="24999">MTLRVGIFGGTFDPFHHGHLTLAADFAKRLHLNQLILLPAGQPWQKAHGAGLNQVSAASHRLAMTRLGAAQLKLPETEVIVATDEIERASPSYTVDTLAAWRKKVGAHASLSFLMGADQLIRLDSWHQWPRLFDYAHLCVAARPGFSLAAAAPVIAAEIAQRTAPAPALSQHTHGLILLDTEFALEISATQIRAQLRESRATLNAAAPPFLPAPIWHYILQHHLYQSTS</sequence>
<evidence type="ECO:0000256" key="11">
    <source>
        <dbReference type="HAMAP-Rule" id="MF_00244"/>
    </source>
</evidence>
<evidence type="ECO:0000256" key="7">
    <source>
        <dbReference type="ARBA" id="ARBA00022741"/>
    </source>
</evidence>
<dbReference type="UniPathway" id="UPA00253">
    <property type="reaction ID" value="UER00332"/>
</dbReference>
<keyword evidence="6 11" id="KW-0548">Nucleotidyltransferase</keyword>
<dbReference type="HAMAP" id="MF_00244">
    <property type="entry name" value="NaMN_adenylyltr"/>
    <property type="match status" value="1"/>
</dbReference>
<dbReference type="KEGG" id="mcys:MCB1EB_0932"/>
<evidence type="ECO:0000256" key="9">
    <source>
        <dbReference type="ARBA" id="ARBA00023027"/>
    </source>
</evidence>
<gene>
    <name evidence="11" type="primary">nadD</name>
    <name evidence="12" type="ORF">MCB1EB_0932</name>
</gene>